<gene>
    <name evidence="2" type="ORF">KMZ93_04230</name>
</gene>
<dbReference type="EMBL" id="CP076136">
    <property type="protein sequence ID" value="QWG24143.1"/>
    <property type="molecule type" value="Genomic_DNA"/>
</dbReference>
<reference evidence="2 3" key="1">
    <citation type="submission" date="2021-06" db="EMBL/GenBank/DDBJ databases">
        <title>Bradyrhizobium sp. S2-11-4 Genome sequencing.</title>
        <authorList>
            <person name="Jin L."/>
        </authorList>
    </citation>
    <scope>NUCLEOTIDE SEQUENCE [LARGE SCALE GENOMIC DNA]</scope>
    <source>
        <strain evidence="2 3">S2-11-4</strain>
    </source>
</reference>
<evidence type="ECO:0000313" key="3">
    <source>
        <dbReference type="Proteomes" id="UP000676951"/>
    </source>
</evidence>
<evidence type="ECO:0000313" key="2">
    <source>
        <dbReference type="EMBL" id="QWG24143.1"/>
    </source>
</evidence>
<keyword evidence="3" id="KW-1185">Reference proteome</keyword>
<protein>
    <submittedName>
        <fullName evidence="2">DUF4263 domain-containing protein</fullName>
    </submittedName>
</protein>
<dbReference type="Proteomes" id="UP000676951">
    <property type="component" value="Chromosome"/>
</dbReference>
<evidence type="ECO:0000259" key="1">
    <source>
        <dbReference type="Pfam" id="PF14082"/>
    </source>
</evidence>
<proteinExistence type="predicted"/>
<dbReference type="AlphaFoldDB" id="A0A975NZ92"/>
<sequence length="381" mass="43244">MARPRAYKLIGSYGEFTGTKIYYTGFLKTPGFLPASGRGFGGLKHTLELLKKKFRSFTLTITPDENSVTKSGTIYKVRLSAKIVKKYGNRRWEGSRQLNLKLGQQMLAEIYPNHFPSATYHAYQRGMFAEILSNIDERLVASEDRAALTKFVTGASSSTAIDIPTAYQAKQDVQLIYLRRLVEEFEKQIAAGHDEAWWQKYFEKNILFFQESYIRRLEKMNIIVGTTQYPDFCVVTSDGYLDILEIKKPGTTLLKEDTSRHNFYWSTEVAKAISQVENYIDNITKHSDAIRSKLRDDLAIDLRIIKPRGIVVAGVSSEFAGKPAKADDFRLLNEGLKNVQIVPYNELSQRLKNTIVSIEKLSGTQGAIARKPRKGKASKRE</sequence>
<organism evidence="2 3">
    <name type="scientific">Bradyrhizobium sediminis</name>
    <dbReference type="NCBI Taxonomy" id="2840469"/>
    <lineage>
        <taxon>Bacteria</taxon>
        <taxon>Pseudomonadati</taxon>
        <taxon>Pseudomonadota</taxon>
        <taxon>Alphaproteobacteria</taxon>
        <taxon>Hyphomicrobiales</taxon>
        <taxon>Nitrobacteraceae</taxon>
        <taxon>Bradyrhizobium</taxon>
    </lineage>
</organism>
<dbReference type="Pfam" id="PF14082">
    <property type="entry name" value="SduA_C"/>
    <property type="match status" value="1"/>
</dbReference>
<name>A0A975NZ92_9BRAD</name>
<dbReference type="InterPro" id="IPR025359">
    <property type="entry name" value="SduA_C"/>
</dbReference>
<accession>A0A975NZ92</accession>
<feature type="domain" description="Shedu protein SduA C-terminal" evidence="1">
    <location>
        <begin position="193"/>
        <end position="347"/>
    </location>
</feature>
<dbReference type="RefSeq" id="WP_215604890.1">
    <property type="nucleotide sequence ID" value="NZ_CP076136.1"/>
</dbReference>